<keyword evidence="6" id="KW-0418">Kinase</keyword>
<dbReference type="SMART" id="SM00091">
    <property type="entry name" value="PAS"/>
    <property type="match status" value="1"/>
</dbReference>
<dbReference type="PROSITE" id="PS50110">
    <property type="entry name" value="RESPONSE_REGULATORY"/>
    <property type="match status" value="1"/>
</dbReference>
<comment type="subcellular location">
    <subcellularLocation>
        <location evidence="2">Cell inner membrane</location>
        <topology evidence="2">Multi-pass membrane protein</topology>
    </subcellularLocation>
</comment>
<dbReference type="InterPro" id="IPR029016">
    <property type="entry name" value="GAF-like_dom_sf"/>
</dbReference>
<organism evidence="12 13">
    <name type="scientific">Massilia forsythiae</name>
    <dbReference type="NCBI Taxonomy" id="2728020"/>
    <lineage>
        <taxon>Bacteria</taxon>
        <taxon>Pseudomonadati</taxon>
        <taxon>Pseudomonadota</taxon>
        <taxon>Betaproteobacteria</taxon>
        <taxon>Burkholderiales</taxon>
        <taxon>Oxalobacteraceae</taxon>
        <taxon>Telluria group</taxon>
        <taxon>Massilia</taxon>
    </lineage>
</organism>
<dbReference type="SUPFAM" id="SSF55874">
    <property type="entry name" value="ATPase domain of HSP90 chaperone/DNA topoisomerase II/histidine kinase"/>
    <property type="match status" value="1"/>
</dbReference>
<dbReference type="InterPro" id="IPR035965">
    <property type="entry name" value="PAS-like_dom_sf"/>
</dbReference>
<keyword evidence="4 9" id="KW-0597">Phosphoprotein</keyword>
<evidence type="ECO:0000256" key="7">
    <source>
        <dbReference type="ARBA" id="ARBA00023012"/>
    </source>
</evidence>
<dbReference type="SMART" id="SM00388">
    <property type="entry name" value="HisKA"/>
    <property type="match status" value="1"/>
</dbReference>
<evidence type="ECO:0000259" key="11">
    <source>
        <dbReference type="PROSITE" id="PS50110"/>
    </source>
</evidence>
<dbReference type="InterPro" id="IPR036097">
    <property type="entry name" value="HisK_dim/P_sf"/>
</dbReference>
<dbReference type="KEGG" id="mfy:HH212_00520"/>
<dbReference type="PRINTS" id="PR00344">
    <property type="entry name" value="BCTRLSENSOR"/>
</dbReference>
<dbReference type="FunFam" id="1.10.287.130:FF:000001">
    <property type="entry name" value="Two-component sensor histidine kinase"/>
    <property type="match status" value="1"/>
</dbReference>
<dbReference type="InterPro" id="IPR011006">
    <property type="entry name" value="CheY-like_superfamily"/>
</dbReference>
<keyword evidence="5" id="KW-0808">Transferase</keyword>
<dbReference type="Gene3D" id="3.40.50.2300">
    <property type="match status" value="1"/>
</dbReference>
<dbReference type="InterPro" id="IPR003594">
    <property type="entry name" value="HATPase_dom"/>
</dbReference>
<accession>A0A7Z2VT46</accession>
<evidence type="ECO:0000256" key="2">
    <source>
        <dbReference type="ARBA" id="ARBA00004429"/>
    </source>
</evidence>
<dbReference type="Gene3D" id="3.30.450.20">
    <property type="entry name" value="PAS domain"/>
    <property type="match status" value="2"/>
</dbReference>
<dbReference type="CDD" id="cd17580">
    <property type="entry name" value="REC_2_DhkD-like"/>
    <property type="match status" value="1"/>
</dbReference>
<dbReference type="Pfam" id="PF00072">
    <property type="entry name" value="Response_reg"/>
    <property type="match status" value="1"/>
</dbReference>
<gene>
    <name evidence="12" type="ORF">HH212_00520</name>
</gene>
<protein>
    <recommendedName>
        <fullName evidence="3">histidine kinase</fullName>
        <ecNumber evidence="3">2.7.13.3</ecNumber>
    </recommendedName>
</protein>
<dbReference type="RefSeq" id="WP_169433608.1">
    <property type="nucleotide sequence ID" value="NZ_CP051685.1"/>
</dbReference>
<dbReference type="SUPFAM" id="SSF52172">
    <property type="entry name" value="CheY-like"/>
    <property type="match status" value="1"/>
</dbReference>
<dbReference type="CDD" id="cd00130">
    <property type="entry name" value="PAS"/>
    <property type="match status" value="1"/>
</dbReference>
<dbReference type="InterPro" id="IPR004358">
    <property type="entry name" value="Sig_transdc_His_kin-like_C"/>
</dbReference>
<feature type="modified residue" description="4-aspartylphosphate" evidence="9">
    <location>
        <position position="756"/>
    </location>
</feature>
<keyword evidence="13" id="KW-1185">Reference proteome</keyword>
<dbReference type="InterPro" id="IPR001789">
    <property type="entry name" value="Sig_transdc_resp-reg_receiver"/>
</dbReference>
<dbReference type="AlphaFoldDB" id="A0A7Z2VT46"/>
<dbReference type="GO" id="GO:0005886">
    <property type="term" value="C:plasma membrane"/>
    <property type="evidence" value="ECO:0007669"/>
    <property type="project" value="UniProtKB-SubCell"/>
</dbReference>
<dbReference type="PROSITE" id="PS50109">
    <property type="entry name" value="HIS_KIN"/>
    <property type="match status" value="1"/>
</dbReference>
<dbReference type="InterPro" id="IPR013656">
    <property type="entry name" value="PAS_4"/>
</dbReference>
<dbReference type="SMART" id="SM00065">
    <property type="entry name" value="GAF"/>
    <property type="match status" value="1"/>
</dbReference>
<dbReference type="SUPFAM" id="SSF55781">
    <property type="entry name" value="GAF domain-like"/>
    <property type="match status" value="1"/>
</dbReference>
<dbReference type="GO" id="GO:0000155">
    <property type="term" value="F:phosphorelay sensor kinase activity"/>
    <property type="evidence" value="ECO:0007669"/>
    <property type="project" value="InterPro"/>
</dbReference>
<dbReference type="SUPFAM" id="SSF47384">
    <property type="entry name" value="Homodimeric domain of signal transducing histidine kinase"/>
    <property type="match status" value="1"/>
</dbReference>
<dbReference type="Gene3D" id="3.30.450.40">
    <property type="match status" value="1"/>
</dbReference>
<dbReference type="PANTHER" id="PTHR43547">
    <property type="entry name" value="TWO-COMPONENT HISTIDINE KINASE"/>
    <property type="match status" value="1"/>
</dbReference>
<dbReference type="SMART" id="SM00448">
    <property type="entry name" value="REC"/>
    <property type="match status" value="1"/>
</dbReference>
<dbReference type="Pfam" id="PF00512">
    <property type="entry name" value="HisKA"/>
    <property type="match status" value="1"/>
</dbReference>
<dbReference type="Pfam" id="PF01590">
    <property type="entry name" value="GAF"/>
    <property type="match status" value="1"/>
</dbReference>
<feature type="domain" description="Histidine kinase" evidence="10">
    <location>
        <begin position="464"/>
        <end position="682"/>
    </location>
</feature>
<evidence type="ECO:0000256" key="9">
    <source>
        <dbReference type="PROSITE-ProRule" id="PRU00169"/>
    </source>
</evidence>
<comment type="catalytic activity">
    <reaction evidence="1">
        <text>ATP + protein L-histidine = ADP + protein N-phospho-L-histidine.</text>
        <dbReference type="EC" id="2.7.13.3"/>
    </reaction>
</comment>
<feature type="domain" description="Response regulatory" evidence="11">
    <location>
        <begin position="707"/>
        <end position="823"/>
    </location>
</feature>
<keyword evidence="7" id="KW-0902">Two-component regulatory system</keyword>
<evidence type="ECO:0000256" key="6">
    <source>
        <dbReference type="ARBA" id="ARBA00022777"/>
    </source>
</evidence>
<dbReference type="InterPro" id="IPR003018">
    <property type="entry name" value="GAF"/>
</dbReference>
<evidence type="ECO:0000313" key="13">
    <source>
        <dbReference type="Proteomes" id="UP000502415"/>
    </source>
</evidence>
<dbReference type="InterPro" id="IPR005467">
    <property type="entry name" value="His_kinase_dom"/>
</dbReference>
<dbReference type="Proteomes" id="UP000502415">
    <property type="component" value="Chromosome"/>
</dbReference>
<proteinExistence type="predicted"/>
<dbReference type="Pfam" id="PF02518">
    <property type="entry name" value="HATPase_c"/>
    <property type="match status" value="1"/>
</dbReference>
<dbReference type="Gene3D" id="3.30.565.10">
    <property type="entry name" value="Histidine kinase-like ATPase, C-terminal domain"/>
    <property type="match status" value="1"/>
</dbReference>
<reference evidence="12 13" key="1">
    <citation type="submission" date="2020-04" db="EMBL/GenBank/DDBJ databases">
        <title>Genome sequencing of novel species.</title>
        <authorList>
            <person name="Heo J."/>
            <person name="Kim S.-J."/>
            <person name="Kim J.-S."/>
            <person name="Hong S.-B."/>
            <person name="Kwon S.-W."/>
        </authorList>
    </citation>
    <scope>NUCLEOTIDE SEQUENCE [LARGE SCALE GENOMIC DNA]</scope>
    <source>
        <strain evidence="12 13">GN2-R2</strain>
    </source>
</reference>
<dbReference type="InterPro" id="IPR000014">
    <property type="entry name" value="PAS"/>
</dbReference>
<dbReference type="EMBL" id="CP051685">
    <property type="protein sequence ID" value="QJD98708.1"/>
    <property type="molecule type" value="Genomic_DNA"/>
</dbReference>
<dbReference type="InterPro" id="IPR003661">
    <property type="entry name" value="HisK_dim/P_dom"/>
</dbReference>
<evidence type="ECO:0000259" key="10">
    <source>
        <dbReference type="PROSITE" id="PS50109"/>
    </source>
</evidence>
<keyword evidence="8" id="KW-0472">Membrane</keyword>
<dbReference type="Gene3D" id="1.10.287.130">
    <property type="match status" value="1"/>
</dbReference>
<dbReference type="FunFam" id="3.30.565.10:FF:000006">
    <property type="entry name" value="Sensor histidine kinase WalK"/>
    <property type="match status" value="1"/>
</dbReference>
<sequence>MADILRTTAGLGGQSDVRRLLSECDWSASPLGPPSDWPPELTTAVSMAVSSAFPMFVCWGPELRFLYNDAYIPILGAKHPWAFGQPFHVIWAEIWPDLVPIVDRALSNKSAYFEDLPLVMERHGYRERTWFTFSYSPLHDGAGRVMGMYCTNIETTQRVQAERRAAFELALADALRPLTSADEAIYTASALLGEALQVERVMYGEVDARGHTFSVARDWQRQGLSGMAGQVFAIDAFGPEVARAGRAGEVIAIEDARSDTRTAAHRDAYAAIGVVASLLVPLVKGGELLSFLALGCSAPHRWSEAEIALARGMSERLWSAVDLARAHAALRAERDRSQIILDSIAEGFILIGRDWTVLQVNAEGLRLAHRSAAQVIGRKHWDVWPEVEHGPAGQLYHEVMQARVAGSVEFSYDAPDGTENWFEVRAYPTRDGGVVCFFLDISASKQATAKLRAADQRKDEFLAMLAHELRNPLAPISAAADLLRIGRLDEARVRQSSAIIGRQVRHMTSLVDDLLDVSRVTRGLVTLARAPVTARTIVDEAIEQVRPMFEARRQHLQVAVARPDASVLGDRARLVQVLANLLGNAAKYTPEGCRIELMADADAAYLRLAVRDEGIGMEPALTEHVFDLFTQAKRSSDRSQGGLGLGLALVKNLVELHGGTVACYSPGLGQGSSFEVALPLMQPLAQAASSSLPEAGQAAAGEAAPLRLLVVDDNVDAAATLGMLLEACGYAVAVENESPRGLARALDERPDAALLDIGLPDMDGNEMARRLRADPRTAGMVLVAVTGYGQEQDRRTALEAGFDHHLVKPVDMDKLARVLADVVPLGKALEA</sequence>
<dbReference type="SUPFAM" id="SSF55785">
    <property type="entry name" value="PYP-like sensor domain (PAS domain)"/>
    <property type="match status" value="2"/>
</dbReference>
<evidence type="ECO:0000256" key="4">
    <source>
        <dbReference type="ARBA" id="ARBA00022553"/>
    </source>
</evidence>
<evidence type="ECO:0000256" key="8">
    <source>
        <dbReference type="ARBA" id="ARBA00023136"/>
    </source>
</evidence>
<dbReference type="SMART" id="SM00387">
    <property type="entry name" value="HATPase_c"/>
    <property type="match status" value="1"/>
</dbReference>
<dbReference type="EC" id="2.7.13.3" evidence="3"/>
<dbReference type="PANTHER" id="PTHR43547:SF2">
    <property type="entry name" value="HYBRID SIGNAL TRANSDUCTION HISTIDINE KINASE C"/>
    <property type="match status" value="1"/>
</dbReference>
<evidence type="ECO:0000256" key="1">
    <source>
        <dbReference type="ARBA" id="ARBA00000085"/>
    </source>
</evidence>
<evidence type="ECO:0000256" key="5">
    <source>
        <dbReference type="ARBA" id="ARBA00022679"/>
    </source>
</evidence>
<evidence type="ECO:0000313" key="12">
    <source>
        <dbReference type="EMBL" id="QJD98708.1"/>
    </source>
</evidence>
<dbReference type="NCBIfam" id="TIGR00229">
    <property type="entry name" value="sensory_box"/>
    <property type="match status" value="1"/>
</dbReference>
<evidence type="ECO:0000256" key="3">
    <source>
        <dbReference type="ARBA" id="ARBA00012438"/>
    </source>
</evidence>
<dbReference type="InterPro" id="IPR036890">
    <property type="entry name" value="HATPase_C_sf"/>
</dbReference>
<dbReference type="Pfam" id="PF08448">
    <property type="entry name" value="PAS_4"/>
    <property type="match status" value="1"/>
</dbReference>
<name>A0A7Z2VT46_9BURK</name>
<dbReference type="CDD" id="cd00082">
    <property type="entry name" value="HisKA"/>
    <property type="match status" value="1"/>
</dbReference>